<keyword evidence="1" id="KW-0472">Membrane</keyword>
<accession>A0A068QP88</accession>
<keyword evidence="1" id="KW-0812">Transmembrane</keyword>
<protein>
    <submittedName>
        <fullName evidence="2">Uncharacterized protein</fullName>
    </submittedName>
</protein>
<feature type="transmembrane region" description="Helical" evidence="1">
    <location>
        <begin position="30"/>
        <end position="49"/>
    </location>
</feature>
<sequence>MSQIKQSVKVSTPLAKSNGQGFAALRTYTLVRYFTSVLAITFSMVVQAGEAMPRRNKCRSANPV</sequence>
<gene>
    <name evidence="2" type="ORF">XDD1_1055</name>
</gene>
<dbReference type="EMBL" id="FO704550">
    <property type="protein sequence ID" value="CDG16758.1"/>
    <property type="molecule type" value="Genomic_DNA"/>
</dbReference>
<dbReference type="AlphaFoldDB" id="A0A068QP88"/>
<evidence type="ECO:0000256" key="1">
    <source>
        <dbReference type="SAM" id="Phobius"/>
    </source>
</evidence>
<proteinExistence type="predicted"/>
<dbReference type="Proteomes" id="UP000032721">
    <property type="component" value="Chromosome"/>
</dbReference>
<evidence type="ECO:0000313" key="3">
    <source>
        <dbReference type="Proteomes" id="UP000032721"/>
    </source>
</evidence>
<reference evidence="2 3" key="1">
    <citation type="submission" date="2013-07" db="EMBL/GenBank/DDBJ databases">
        <authorList>
            <person name="Genoscope - CEA"/>
        </authorList>
    </citation>
    <scope>NUCLEOTIDE SEQUENCE [LARGE SCALE GENOMIC DNA]</scope>
    <source>
        <strain evidence="3">FRM16 / DSM 17909</strain>
    </source>
</reference>
<dbReference type="HOGENOM" id="CLU_206712_0_0_6"/>
<name>A0A068QP88_9GAMM</name>
<keyword evidence="1" id="KW-1133">Transmembrane helix</keyword>
<evidence type="ECO:0000313" key="2">
    <source>
        <dbReference type="EMBL" id="CDG16758.1"/>
    </source>
</evidence>
<dbReference type="KEGG" id="xdo:XDD1_1055"/>
<organism evidence="2 3">
    <name type="scientific">Xenorhabdus doucetiae</name>
    <dbReference type="NCBI Taxonomy" id="351671"/>
    <lineage>
        <taxon>Bacteria</taxon>
        <taxon>Pseudomonadati</taxon>
        <taxon>Pseudomonadota</taxon>
        <taxon>Gammaproteobacteria</taxon>
        <taxon>Enterobacterales</taxon>
        <taxon>Morganellaceae</taxon>
        <taxon>Xenorhabdus</taxon>
    </lineage>
</organism>